<reference evidence="2 3" key="1">
    <citation type="submission" date="2018-05" db="EMBL/GenBank/DDBJ databases">
        <title>Genomic Encyclopedia of Type Strains, Phase IV (KMG-IV): sequencing the most valuable type-strain genomes for metagenomic binning, comparative biology and taxonomic classification.</title>
        <authorList>
            <person name="Goeker M."/>
        </authorList>
    </citation>
    <scope>NUCLEOTIDE SEQUENCE [LARGE SCALE GENOMIC DNA]</scope>
    <source>
        <strain evidence="2 3">JC118</strain>
    </source>
</reference>
<keyword evidence="1" id="KW-0472">Membrane</keyword>
<dbReference type="OrthoDB" id="2064441at2"/>
<name>A0A318KD97_9FIRM</name>
<dbReference type="Proteomes" id="UP000247612">
    <property type="component" value="Unassembled WGS sequence"/>
</dbReference>
<dbReference type="AlphaFoldDB" id="A0A318KD97"/>
<dbReference type="InterPro" id="IPR010026">
    <property type="entry name" value="Phage_holin_LL-H"/>
</dbReference>
<feature type="transmembrane region" description="Helical" evidence="1">
    <location>
        <begin position="6"/>
        <end position="25"/>
    </location>
</feature>
<accession>A0A318KD97</accession>
<comment type="caution">
    <text evidence="2">The sequence shown here is derived from an EMBL/GenBank/DDBJ whole genome shotgun (WGS) entry which is preliminary data.</text>
</comment>
<evidence type="ECO:0000313" key="2">
    <source>
        <dbReference type="EMBL" id="PXX74637.1"/>
    </source>
</evidence>
<gene>
    <name evidence="2" type="ORF">DES51_12223</name>
</gene>
<keyword evidence="3" id="KW-1185">Reference proteome</keyword>
<dbReference type="Pfam" id="PF09682">
    <property type="entry name" value="Phage_holin_6_1"/>
    <property type="match status" value="1"/>
</dbReference>
<keyword evidence="1" id="KW-1133">Transmembrane helix</keyword>
<proteinExistence type="predicted"/>
<organism evidence="2 3">
    <name type="scientific">Dielma fastidiosa</name>
    <dbReference type="NCBI Taxonomy" id="1034346"/>
    <lineage>
        <taxon>Bacteria</taxon>
        <taxon>Bacillati</taxon>
        <taxon>Bacillota</taxon>
        <taxon>Erysipelotrichia</taxon>
        <taxon>Erysipelotrichales</taxon>
        <taxon>Erysipelotrichaceae</taxon>
        <taxon>Dielma</taxon>
    </lineage>
</organism>
<dbReference type="STRING" id="1034346.GCA_000313565_02611"/>
<protein>
    <submittedName>
        <fullName evidence="2">Superfamily 6 holin (LLH)</fullName>
    </submittedName>
</protein>
<keyword evidence="1" id="KW-0812">Transmembrane</keyword>
<sequence length="113" mass="13078">MNYLMNNWFMIVALLTVLFVCFLAVKKWLNKPTTEQIANIKEWLLLAVTEAEKQLGGGTGQLKLRFVYDWAVERFSWVALIPFDTFASWVDEALNEMKKQLAANEAVKAYIEE</sequence>
<dbReference type="EMBL" id="QJKH01000022">
    <property type="protein sequence ID" value="PXX74637.1"/>
    <property type="molecule type" value="Genomic_DNA"/>
</dbReference>
<dbReference type="RefSeq" id="WP_022938895.1">
    <property type="nucleotide sequence ID" value="NZ_CABKRQ010000007.1"/>
</dbReference>
<evidence type="ECO:0000313" key="3">
    <source>
        <dbReference type="Proteomes" id="UP000247612"/>
    </source>
</evidence>
<evidence type="ECO:0000256" key="1">
    <source>
        <dbReference type="SAM" id="Phobius"/>
    </source>
</evidence>